<dbReference type="PANTHER" id="PTHR44329">
    <property type="entry name" value="SERINE/THREONINE-PROTEIN KINASE TNNI3K-RELATED"/>
    <property type="match status" value="1"/>
</dbReference>
<evidence type="ECO:0000256" key="4">
    <source>
        <dbReference type="ARBA" id="ARBA00022840"/>
    </source>
</evidence>
<dbReference type="Proteomes" id="UP000054408">
    <property type="component" value="Unassembled WGS sequence"/>
</dbReference>
<dbReference type="RefSeq" id="XP_013756824.1">
    <property type="nucleotide sequence ID" value="XM_013901370.1"/>
</dbReference>
<feature type="region of interest" description="Disordered" evidence="5">
    <location>
        <begin position="15"/>
        <end position="43"/>
    </location>
</feature>
<feature type="domain" description="Protein kinase" evidence="6">
    <location>
        <begin position="73"/>
        <end position="329"/>
    </location>
</feature>
<evidence type="ECO:0000313" key="8">
    <source>
        <dbReference type="Proteomes" id="UP000054408"/>
    </source>
</evidence>
<dbReference type="PANTHER" id="PTHR44329:SF288">
    <property type="entry name" value="MITOGEN-ACTIVATED PROTEIN KINASE KINASE KINASE 20"/>
    <property type="match status" value="1"/>
</dbReference>
<dbReference type="InterPro" id="IPR000719">
    <property type="entry name" value="Prot_kinase_dom"/>
</dbReference>
<keyword evidence="3" id="KW-0418">Kinase</keyword>
<sequence length="490" mass="51472">MARIVTVDALASVSSTAMQSAPEQRNMDMSKAVPQRSGTGSAGVEQFTEKVGMMMSNESQGVLMSVPQARAMIQRGMHIGSGSFTRVLVSDLNGRRVLVKVLMEQSPSQESLITLACGLAEVMRTSQLAAVGSVVAPVAISCLRPYISFAVPFYELGSLAAAMQNGRTDPKFLRTVALATGRAVAGLHRIGKYHGALKPTNVLLSNSGGSSVALSDVGLTRVKVSVATMTMSPSVAFLAPEILTGGVEGPPSDVYSFGSLLYEMLTGKPAFEGESTMQVAHKISKNELPETTGIASHRLSRLLAACWLTRPSDRVEMSTAVELILDTSADAVTDPQEVAALVDFYNATGGPTDGYEHVYALEVAQNNLKGTVPASIGNLKDLVWFAADIFNSLSGTLPATVGSWTSMQLFTIAGSQGGAGDKFSGAFPEAACEWKDVIIIHAGDNAFTSAPGCLCQLEGLSNCDFSGNPLSCTGFDRCLEQKCGAKCVSE</sequence>
<dbReference type="InterPro" id="IPR011009">
    <property type="entry name" value="Kinase-like_dom_sf"/>
</dbReference>
<dbReference type="GeneID" id="25569917"/>
<reference evidence="7 8" key="1">
    <citation type="submission" date="2010-05" db="EMBL/GenBank/DDBJ databases">
        <title>The Genome Sequence of Thecamonas trahens ATCC 50062.</title>
        <authorList>
            <consortium name="The Broad Institute Genome Sequencing Platform"/>
            <person name="Russ C."/>
            <person name="Cuomo C."/>
            <person name="Shea T."/>
            <person name="Young S.K."/>
            <person name="Zeng Q."/>
            <person name="Koehrsen M."/>
            <person name="Haas B."/>
            <person name="Borodovsky M."/>
            <person name="Guigo R."/>
            <person name="Alvarado L."/>
            <person name="Berlin A."/>
            <person name="Bochicchio J."/>
            <person name="Borenstein D."/>
            <person name="Chapman S."/>
            <person name="Chen Z."/>
            <person name="Freedman E."/>
            <person name="Gellesch M."/>
            <person name="Goldberg J."/>
            <person name="Griggs A."/>
            <person name="Gujja S."/>
            <person name="Heilman E."/>
            <person name="Heiman D."/>
            <person name="Hepburn T."/>
            <person name="Howarth C."/>
            <person name="Jen D."/>
            <person name="Larson L."/>
            <person name="Mehta T."/>
            <person name="Park D."/>
            <person name="Pearson M."/>
            <person name="Roberts A."/>
            <person name="Saif S."/>
            <person name="Shenoy N."/>
            <person name="Sisk P."/>
            <person name="Stolte C."/>
            <person name="Sykes S."/>
            <person name="Thomson T."/>
            <person name="Walk T."/>
            <person name="White J."/>
            <person name="Yandava C."/>
            <person name="Burger G."/>
            <person name="Gray M.W."/>
            <person name="Holland P.W.H."/>
            <person name="King N."/>
            <person name="Lang F.B.F."/>
            <person name="Roger A.J."/>
            <person name="Ruiz-Trillo I."/>
            <person name="Lander E."/>
            <person name="Nusbaum C."/>
        </authorList>
    </citation>
    <scope>NUCLEOTIDE SEQUENCE [LARGE SCALE GENOMIC DNA]</scope>
    <source>
        <strain evidence="7 8">ATCC 50062</strain>
    </source>
</reference>
<dbReference type="AlphaFoldDB" id="A0A0L0DF44"/>
<dbReference type="Gene3D" id="1.10.510.10">
    <property type="entry name" value="Transferase(Phosphotransferase) domain 1"/>
    <property type="match status" value="1"/>
</dbReference>
<dbReference type="EMBL" id="GL349462">
    <property type="protein sequence ID" value="KNC50761.1"/>
    <property type="molecule type" value="Genomic_DNA"/>
</dbReference>
<evidence type="ECO:0000256" key="3">
    <source>
        <dbReference type="ARBA" id="ARBA00022777"/>
    </source>
</evidence>
<accession>A0A0L0DF44</accession>
<dbReference type="PROSITE" id="PS50011">
    <property type="entry name" value="PROTEIN_KINASE_DOM"/>
    <property type="match status" value="1"/>
</dbReference>
<evidence type="ECO:0000256" key="1">
    <source>
        <dbReference type="ARBA" id="ARBA00022679"/>
    </source>
</evidence>
<keyword evidence="2" id="KW-0547">Nucleotide-binding</keyword>
<dbReference type="SUPFAM" id="SSF56112">
    <property type="entry name" value="Protein kinase-like (PK-like)"/>
    <property type="match status" value="1"/>
</dbReference>
<evidence type="ECO:0000256" key="2">
    <source>
        <dbReference type="ARBA" id="ARBA00022741"/>
    </source>
</evidence>
<gene>
    <name evidence="7" type="ORF">AMSG_12002</name>
</gene>
<dbReference type="Gene3D" id="3.80.10.10">
    <property type="entry name" value="Ribonuclease Inhibitor"/>
    <property type="match status" value="1"/>
</dbReference>
<dbReference type="InterPro" id="IPR032675">
    <property type="entry name" value="LRR_dom_sf"/>
</dbReference>
<name>A0A0L0DF44_THETB</name>
<keyword evidence="4" id="KW-0067">ATP-binding</keyword>
<keyword evidence="1" id="KW-0808">Transferase</keyword>
<organism evidence="7 8">
    <name type="scientific">Thecamonas trahens ATCC 50062</name>
    <dbReference type="NCBI Taxonomy" id="461836"/>
    <lineage>
        <taxon>Eukaryota</taxon>
        <taxon>Apusozoa</taxon>
        <taxon>Apusomonadida</taxon>
        <taxon>Apusomonadidae</taxon>
        <taxon>Thecamonas</taxon>
    </lineage>
</organism>
<proteinExistence type="predicted"/>
<dbReference type="STRING" id="461836.A0A0L0DF44"/>
<dbReference type="InterPro" id="IPR001245">
    <property type="entry name" value="Ser-Thr/Tyr_kinase_cat_dom"/>
</dbReference>
<evidence type="ECO:0000313" key="7">
    <source>
        <dbReference type="EMBL" id="KNC50761.1"/>
    </source>
</evidence>
<dbReference type="eggNOG" id="KOG0192">
    <property type="taxonomic scope" value="Eukaryota"/>
</dbReference>
<dbReference type="GO" id="GO:0005524">
    <property type="term" value="F:ATP binding"/>
    <property type="evidence" value="ECO:0007669"/>
    <property type="project" value="UniProtKB-KW"/>
</dbReference>
<protein>
    <recommendedName>
        <fullName evidence="6">Protein kinase domain-containing protein</fullName>
    </recommendedName>
</protein>
<dbReference type="InterPro" id="IPR051681">
    <property type="entry name" value="Ser/Thr_Kinases-Pseudokinases"/>
</dbReference>
<keyword evidence="8" id="KW-1185">Reference proteome</keyword>
<dbReference type="SUPFAM" id="SSF52058">
    <property type="entry name" value="L domain-like"/>
    <property type="match status" value="1"/>
</dbReference>
<dbReference type="GO" id="GO:0004674">
    <property type="term" value="F:protein serine/threonine kinase activity"/>
    <property type="evidence" value="ECO:0007669"/>
    <property type="project" value="TreeGrafter"/>
</dbReference>
<evidence type="ECO:0000256" key="5">
    <source>
        <dbReference type="SAM" id="MobiDB-lite"/>
    </source>
</evidence>
<dbReference type="OrthoDB" id="4062651at2759"/>
<evidence type="ECO:0000259" key="6">
    <source>
        <dbReference type="PROSITE" id="PS50011"/>
    </source>
</evidence>
<dbReference type="Pfam" id="PF07714">
    <property type="entry name" value="PK_Tyr_Ser-Thr"/>
    <property type="match status" value="1"/>
</dbReference>